<dbReference type="Pfam" id="PF10335">
    <property type="entry name" value="DUF294_C"/>
    <property type="match status" value="1"/>
</dbReference>
<accession>A0ABV8JL64</accession>
<name>A0ABV8JL64_9BACL</name>
<feature type="domain" description="DUF294" evidence="2">
    <location>
        <begin position="231"/>
        <end position="370"/>
    </location>
</feature>
<evidence type="ECO:0000259" key="1">
    <source>
        <dbReference type="Pfam" id="PF03445"/>
    </source>
</evidence>
<protein>
    <submittedName>
        <fullName evidence="3">DUF294 nucleotidyltransferase-like domain-containing protein</fullName>
    </submittedName>
</protein>
<dbReference type="InterPro" id="IPR005105">
    <property type="entry name" value="GlnD_Uridyltrans_N"/>
</dbReference>
<dbReference type="Pfam" id="PF03445">
    <property type="entry name" value="DUF294"/>
    <property type="match status" value="1"/>
</dbReference>
<evidence type="ECO:0000259" key="2">
    <source>
        <dbReference type="Pfam" id="PF10335"/>
    </source>
</evidence>
<dbReference type="Proteomes" id="UP001595843">
    <property type="component" value="Unassembled WGS sequence"/>
</dbReference>
<evidence type="ECO:0000313" key="4">
    <source>
        <dbReference type="Proteomes" id="UP001595843"/>
    </source>
</evidence>
<dbReference type="Gene3D" id="3.30.460.10">
    <property type="entry name" value="Beta Polymerase, domain 2"/>
    <property type="match status" value="1"/>
</dbReference>
<comment type="caution">
    <text evidence="3">The sequence shown here is derived from an EMBL/GenBank/DDBJ whole genome shotgun (WGS) entry which is preliminary data.</text>
</comment>
<sequence>MPKPAKKQADPGKRVDNMMFSRKEWIRSLIRTVDKAAEMGELREIHRELPVQAEAMICEGVSPAEITRCVSGWHDSIIRRVLQLAEHRVRGEGAKPLPRYCWLVLGSSGREEATFWTDQDNALLYEAGELSAMEAEQVAARLAELAVKGLEEAGYPLCEGNVMATNPRWRGTLAEWEERLNTWVSDPGLDHARYTIIASDARPVCGEEQLYHRWRARFQSLLQENPAVLVKEAQRPSHRRVPLGPFSRLYPELHGNHAGEVDIKEGGYLQLVEAVRLWSLRYQGKKSSTRDRMDEISPILGWSERKVKEVGTALDTFLRLRLFIHSRLENGMDRDADNHIDPKSLGREELHLLKRAMRTAASLRKEVNRHGGEWDGIGG</sequence>
<dbReference type="InterPro" id="IPR043519">
    <property type="entry name" value="NT_sf"/>
</dbReference>
<dbReference type="EMBL" id="JBHSAP010000018">
    <property type="protein sequence ID" value="MFC4077951.1"/>
    <property type="molecule type" value="Genomic_DNA"/>
</dbReference>
<dbReference type="InterPro" id="IPR018821">
    <property type="entry name" value="DUF294_put_nucleoTrafse_sb-bd"/>
</dbReference>
<keyword evidence="4" id="KW-1185">Reference proteome</keyword>
<reference evidence="4" key="1">
    <citation type="journal article" date="2019" name="Int. J. Syst. Evol. Microbiol.">
        <title>The Global Catalogue of Microorganisms (GCM) 10K type strain sequencing project: providing services to taxonomists for standard genome sequencing and annotation.</title>
        <authorList>
            <consortium name="The Broad Institute Genomics Platform"/>
            <consortium name="The Broad Institute Genome Sequencing Center for Infectious Disease"/>
            <person name="Wu L."/>
            <person name="Ma J."/>
        </authorList>
    </citation>
    <scope>NUCLEOTIDE SEQUENCE [LARGE SCALE GENOMIC DNA]</scope>
    <source>
        <strain evidence="4">IBRC-M 10813</strain>
    </source>
</reference>
<evidence type="ECO:0000313" key="3">
    <source>
        <dbReference type="EMBL" id="MFC4077951.1"/>
    </source>
</evidence>
<dbReference type="CDD" id="cd05401">
    <property type="entry name" value="NT_GlnE_GlnD_like"/>
    <property type="match status" value="1"/>
</dbReference>
<proteinExistence type="predicted"/>
<feature type="domain" description="Protein-PII uridylyltransferase N-terminal" evidence="1">
    <location>
        <begin position="48"/>
        <end position="187"/>
    </location>
</feature>
<organism evidence="3 4">
    <name type="scientific">Salinithrix halophila</name>
    <dbReference type="NCBI Taxonomy" id="1485204"/>
    <lineage>
        <taxon>Bacteria</taxon>
        <taxon>Bacillati</taxon>
        <taxon>Bacillota</taxon>
        <taxon>Bacilli</taxon>
        <taxon>Bacillales</taxon>
        <taxon>Thermoactinomycetaceae</taxon>
        <taxon>Salinithrix</taxon>
    </lineage>
</organism>
<gene>
    <name evidence="3" type="ORF">ACFOUO_14205</name>
</gene>
<dbReference type="SUPFAM" id="SSF81301">
    <property type="entry name" value="Nucleotidyltransferase"/>
    <property type="match status" value="1"/>
</dbReference>